<reference evidence="3" key="1">
    <citation type="journal article" date="2016" name="Genome Announc.">
        <title>Complete genome sequence of Alkaliphilus metalliredigens strain QYMF, an alkaliphilic and metal-reducing bacterium isolated from borax-contaminated leachate ponds.</title>
        <authorList>
            <person name="Hwang C."/>
            <person name="Copeland A."/>
            <person name="Lucas S."/>
            <person name="Lapidus A."/>
            <person name="Barry K."/>
            <person name="Detter J.C."/>
            <person name="Glavina Del Rio T."/>
            <person name="Hammon N."/>
            <person name="Israni S."/>
            <person name="Dalin E."/>
            <person name="Tice H."/>
            <person name="Pitluck S."/>
            <person name="Chertkov O."/>
            <person name="Brettin T."/>
            <person name="Bruce D."/>
            <person name="Han C."/>
            <person name="Schmutz J."/>
            <person name="Larimer F."/>
            <person name="Land M.L."/>
            <person name="Hauser L."/>
            <person name="Kyrpides N."/>
            <person name="Mikhailova N."/>
            <person name="Ye Q."/>
            <person name="Zhou J."/>
            <person name="Richardson P."/>
            <person name="Fields M.W."/>
        </authorList>
    </citation>
    <scope>NUCLEOTIDE SEQUENCE [LARGE SCALE GENOMIC DNA]</scope>
    <source>
        <strain evidence="3">QYMF</strain>
    </source>
</reference>
<dbReference type="HOGENOM" id="CLU_050652_2_0_9"/>
<keyword evidence="1" id="KW-1133">Transmembrane helix</keyword>
<dbReference type="RefSeq" id="WP_012064047.1">
    <property type="nucleotide sequence ID" value="NC_009633.1"/>
</dbReference>
<dbReference type="STRING" id="293826.Amet_2929"/>
<gene>
    <name evidence="2" type="ordered locus">Amet_2929</name>
</gene>
<organism evidence="2 3">
    <name type="scientific">Alkaliphilus metalliredigens (strain QYMF)</name>
    <dbReference type="NCBI Taxonomy" id="293826"/>
    <lineage>
        <taxon>Bacteria</taxon>
        <taxon>Bacillati</taxon>
        <taxon>Bacillota</taxon>
        <taxon>Clostridia</taxon>
        <taxon>Peptostreptococcales</taxon>
        <taxon>Natronincolaceae</taxon>
        <taxon>Alkaliphilus</taxon>
    </lineage>
</organism>
<keyword evidence="1" id="KW-0472">Membrane</keyword>
<dbReference type="OrthoDB" id="1739345at2"/>
<sequence>MILLAILRYLLLFLLAILLLILIIPVDYHLMASKDLVVTFKGHIGWFWHLVKVDFTIINNSPKAIRIKLLGLPISIHTSGEERKTYKKKQESKKPKKKKTTKKKVKYKNKFPLAWEHVTRELLDVIFLAIKRVLHHLKPKKFRLEGVYGFDDPYYTGIILAITSSLQPLFNDSPLEITPSFGETKLEGELEVHGRIIVILFLWIVLQLTLSKPIRKILKILFIKEKEEKKHVN</sequence>
<accession>A6TSB1</accession>
<name>A6TSB1_ALKMQ</name>
<dbReference type="EMBL" id="CP000724">
    <property type="protein sequence ID" value="ABR49079.1"/>
    <property type="molecule type" value="Genomic_DNA"/>
</dbReference>
<keyword evidence="3" id="KW-1185">Reference proteome</keyword>
<dbReference type="Pfam" id="PF11167">
    <property type="entry name" value="DUF2953"/>
    <property type="match status" value="1"/>
</dbReference>
<evidence type="ECO:0000313" key="2">
    <source>
        <dbReference type="EMBL" id="ABR49079.1"/>
    </source>
</evidence>
<feature type="transmembrane region" description="Helical" evidence="1">
    <location>
        <begin position="6"/>
        <end position="26"/>
    </location>
</feature>
<dbReference type="AlphaFoldDB" id="A6TSB1"/>
<dbReference type="Proteomes" id="UP000001572">
    <property type="component" value="Chromosome"/>
</dbReference>
<protein>
    <recommendedName>
        <fullName evidence="4">DUF2953 domain-containing protein</fullName>
    </recommendedName>
</protein>
<keyword evidence="1" id="KW-0812">Transmembrane</keyword>
<evidence type="ECO:0000313" key="3">
    <source>
        <dbReference type="Proteomes" id="UP000001572"/>
    </source>
</evidence>
<proteinExistence type="predicted"/>
<evidence type="ECO:0000256" key="1">
    <source>
        <dbReference type="SAM" id="Phobius"/>
    </source>
</evidence>
<dbReference type="KEGG" id="amt:Amet_2929"/>
<dbReference type="InterPro" id="IPR021338">
    <property type="entry name" value="DUF2953"/>
</dbReference>
<dbReference type="eggNOG" id="ENOG50332HT">
    <property type="taxonomic scope" value="Bacteria"/>
</dbReference>
<evidence type="ECO:0008006" key="4">
    <source>
        <dbReference type="Google" id="ProtNLM"/>
    </source>
</evidence>